<dbReference type="InterPro" id="IPR023575">
    <property type="entry name" value="Ribosomal_uS19_SF"/>
</dbReference>
<dbReference type="NCBIfam" id="TIGR01050">
    <property type="entry name" value="rpsS_bact"/>
    <property type="match status" value="1"/>
</dbReference>
<dbReference type="PROSITE" id="PS00323">
    <property type="entry name" value="RIBOSOMAL_S19"/>
    <property type="match status" value="1"/>
</dbReference>
<dbReference type="Proteomes" id="UP000471147">
    <property type="component" value="Unassembled WGS sequence"/>
</dbReference>
<dbReference type="RefSeq" id="WP_158902171.1">
    <property type="nucleotide sequence ID" value="NZ_SDWJ01000002.1"/>
</dbReference>
<name>A0A6I4M9B6_9SPHN</name>
<dbReference type="PANTHER" id="PTHR11880">
    <property type="entry name" value="RIBOSOMAL PROTEIN S19P FAMILY MEMBER"/>
    <property type="match status" value="1"/>
</dbReference>
<evidence type="ECO:0000256" key="4">
    <source>
        <dbReference type="ARBA" id="ARBA00022980"/>
    </source>
</evidence>
<protein>
    <recommendedName>
        <fullName evidence="6 7">Small ribosomal subunit protein uS19</fullName>
    </recommendedName>
</protein>
<dbReference type="InterPro" id="IPR002222">
    <property type="entry name" value="Ribosomal_uS19"/>
</dbReference>
<dbReference type="Gene3D" id="3.30.860.10">
    <property type="entry name" value="30s Ribosomal Protein S19, Chain A"/>
    <property type="match status" value="1"/>
</dbReference>
<comment type="caution">
    <text evidence="9">The sequence shown here is derived from an EMBL/GenBank/DDBJ whole genome shotgun (WGS) entry which is preliminary data.</text>
</comment>
<evidence type="ECO:0000256" key="2">
    <source>
        <dbReference type="ARBA" id="ARBA00022730"/>
    </source>
</evidence>
<dbReference type="GO" id="GO:0015935">
    <property type="term" value="C:small ribosomal subunit"/>
    <property type="evidence" value="ECO:0007669"/>
    <property type="project" value="InterPro"/>
</dbReference>
<dbReference type="EMBL" id="SDWJ01000002">
    <property type="protein sequence ID" value="MVZ98695.1"/>
    <property type="molecule type" value="Genomic_DNA"/>
</dbReference>
<dbReference type="GO" id="GO:0005737">
    <property type="term" value="C:cytoplasm"/>
    <property type="evidence" value="ECO:0007669"/>
    <property type="project" value="UniProtKB-ARBA"/>
</dbReference>
<dbReference type="GO" id="GO:0019843">
    <property type="term" value="F:rRNA binding"/>
    <property type="evidence" value="ECO:0007669"/>
    <property type="project" value="UniProtKB-UniRule"/>
</dbReference>
<dbReference type="FunFam" id="3.30.860.10:FF:000001">
    <property type="entry name" value="30S ribosomal protein S19"/>
    <property type="match status" value="1"/>
</dbReference>
<dbReference type="InterPro" id="IPR005732">
    <property type="entry name" value="Ribosomal_uS19_bac-type"/>
</dbReference>
<keyword evidence="2 7" id="KW-0699">rRNA-binding</keyword>
<dbReference type="GO" id="GO:0006412">
    <property type="term" value="P:translation"/>
    <property type="evidence" value="ECO:0007669"/>
    <property type="project" value="UniProtKB-UniRule"/>
</dbReference>
<dbReference type="PRINTS" id="PR00975">
    <property type="entry name" value="RIBOSOMALS19"/>
</dbReference>
<evidence type="ECO:0000256" key="5">
    <source>
        <dbReference type="ARBA" id="ARBA00023274"/>
    </source>
</evidence>
<dbReference type="GO" id="GO:0003735">
    <property type="term" value="F:structural constituent of ribosome"/>
    <property type="evidence" value="ECO:0007669"/>
    <property type="project" value="InterPro"/>
</dbReference>
<organism evidence="9 10">
    <name type="scientific">Sphingorhabdus profundilacus</name>
    <dbReference type="NCBI Taxonomy" id="2509718"/>
    <lineage>
        <taxon>Bacteria</taxon>
        <taxon>Pseudomonadati</taxon>
        <taxon>Pseudomonadota</taxon>
        <taxon>Alphaproteobacteria</taxon>
        <taxon>Sphingomonadales</taxon>
        <taxon>Sphingomonadaceae</taxon>
        <taxon>Sphingorhabdus</taxon>
    </lineage>
</organism>
<dbReference type="GO" id="GO:0000028">
    <property type="term" value="P:ribosomal small subunit assembly"/>
    <property type="evidence" value="ECO:0007669"/>
    <property type="project" value="TreeGrafter"/>
</dbReference>
<keyword evidence="4 7" id="KW-0689">Ribosomal protein</keyword>
<evidence type="ECO:0000313" key="9">
    <source>
        <dbReference type="EMBL" id="MVZ98695.1"/>
    </source>
</evidence>
<sequence>MSRSVWKGPFVDLYLLKKAETAQDAAKAAPIKTWSRRSTILPQFVGLTFSVYNGHKFIPVSVNEDMVGHKLGEFAPTRTYHGHGADKKGKR</sequence>
<evidence type="ECO:0000256" key="3">
    <source>
        <dbReference type="ARBA" id="ARBA00022884"/>
    </source>
</evidence>
<evidence type="ECO:0000256" key="7">
    <source>
        <dbReference type="HAMAP-Rule" id="MF_00531"/>
    </source>
</evidence>
<evidence type="ECO:0000256" key="1">
    <source>
        <dbReference type="ARBA" id="ARBA00007345"/>
    </source>
</evidence>
<dbReference type="PIRSF" id="PIRSF002144">
    <property type="entry name" value="Ribosomal_S19"/>
    <property type="match status" value="1"/>
</dbReference>
<evidence type="ECO:0000256" key="6">
    <source>
        <dbReference type="ARBA" id="ARBA00035163"/>
    </source>
</evidence>
<reference evidence="9 10" key="1">
    <citation type="submission" date="2019-01" db="EMBL/GenBank/DDBJ databases">
        <title>Sphingorhabdus lacus sp.nov., isolated from an oligotrophic freshwater lake.</title>
        <authorList>
            <person name="Park M."/>
        </authorList>
    </citation>
    <scope>NUCLEOTIDE SEQUENCE [LARGE SCALE GENOMIC DNA]</scope>
    <source>
        <strain evidence="9 10">IMCC26285</strain>
    </source>
</reference>
<dbReference type="InterPro" id="IPR020934">
    <property type="entry name" value="Ribosomal_uS19_CS"/>
</dbReference>
<dbReference type="AlphaFoldDB" id="A0A6I4M9B6"/>
<accession>A0A6I4M9B6</accession>
<evidence type="ECO:0000313" key="10">
    <source>
        <dbReference type="Proteomes" id="UP000471147"/>
    </source>
</evidence>
<dbReference type="SUPFAM" id="SSF54570">
    <property type="entry name" value="Ribosomal protein S19"/>
    <property type="match status" value="1"/>
</dbReference>
<keyword evidence="5 7" id="KW-0687">Ribonucleoprotein</keyword>
<dbReference type="OrthoDB" id="9797833at2"/>
<keyword evidence="3 7" id="KW-0694">RNA-binding</keyword>
<dbReference type="Pfam" id="PF00203">
    <property type="entry name" value="Ribosomal_S19"/>
    <property type="match status" value="1"/>
</dbReference>
<keyword evidence="10" id="KW-1185">Reference proteome</keyword>
<evidence type="ECO:0000256" key="8">
    <source>
        <dbReference type="RuleBase" id="RU003485"/>
    </source>
</evidence>
<comment type="similarity">
    <text evidence="1 7 8">Belongs to the universal ribosomal protein uS19 family.</text>
</comment>
<comment type="function">
    <text evidence="7">Protein S19 forms a complex with S13 that binds strongly to the 16S ribosomal RNA.</text>
</comment>
<proteinExistence type="inferred from homology"/>
<dbReference type="HAMAP" id="MF_00531">
    <property type="entry name" value="Ribosomal_uS19"/>
    <property type="match status" value="1"/>
</dbReference>
<dbReference type="PANTHER" id="PTHR11880:SF8">
    <property type="entry name" value="SMALL RIBOSOMAL SUBUNIT PROTEIN US19M"/>
    <property type="match status" value="1"/>
</dbReference>
<gene>
    <name evidence="7" type="primary">rpsS</name>
    <name evidence="9" type="ORF">EUU23_13455</name>
</gene>